<sequence>MAADPHCIPCERYDNWIEVDIRDEHNRSFKGLKATLTDETGKSETITLKDGPTLVRGFAVGPVTVKIETPAWLKAAQSREALKEGEATQVPAYTDKLFGHDDVKREHIKVTSGDLCLTAPKQPLPEGHKAGQAQPPRFFTKHSYVIEVKGYQINILRIGVFFDGTGNNTHNAQAGLQKVELWLLETCSDPAQREKELRGCQMGQSPVEGSSANDVTNVGKLFEQYDIAAGPLVAHSYISGIGTRDPIAGENGPEYRSDDTLTQGLDLDIGGEDTSIIGKVRLACADIIPAGIIDDLRDVLSSIDCIHRIEFDVFGFSRGAAAARHFVNVIDQKVDHPLVKAIANNPDIRLKTGFDWASRDDVRFTFVGLFDTVVSSYNPNVNVQLKADCAERVVHLTALDEVRKHFPLSRITTDAAGTSIPAHFSELALPGAHSDIGGGYYSRWSLDNPNSDPALTECIELERFMSLESVDIPDTASRAYLQAKAYAEEKLALGWVVRINHNLPRGAVPSLGAISLKPYSFRRPEGKNSAGPGKKSVYVEVLMNRVVEGEYSRIPLHMMIEAGRAVGVPFKEWDPTANDLRLDSLAITLPTVRLSKLDQLWSQSATVQGVSKNLAYQLLPDLYKALRRDYLHHSASNQGIANPANTNKYETTISKERRKLIGNKES</sequence>
<feature type="domain" description="T6SS Phospholipase effector Tle1-like catalytic" evidence="2">
    <location>
        <begin position="352"/>
        <end position="442"/>
    </location>
</feature>
<evidence type="ECO:0000256" key="1">
    <source>
        <dbReference type="SAM" id="MobiDB-lite"/>
    </source>
</evidence>
<dbReference type="EMBL" id="JAGIQF010000004">
    <property type="protein sequence ID" value="MBP0603104.1"/>
    <property type="molecule type" value="Genomic_DNA"/>
</dbReference>
<evidence type="ECO:0000313" key="4">
    <source>
        <dbReference type="Proteomes" id="UP000666661"/>
    </source>
</evidence>
<feature type="compositionally biased region" description="Basic residues" evidence="1">
    <location>
        <begin position="656"/>
        <end position="666"/>
    </location>
</feature>
<reference evidence="3 4" key="1">
    <citation type="submission" date="2021-03" db="EMBL/GenBank/DDBJ databases">
        <title>Plant growth promoting bacteria isolated from wild legumes nodules and trapping Phaseolus vulgaris L. nodules in the center and southern Mexico.</title>
        <authorList>
            <person name="Estrada P."/>
        </authorList>
    </citation>
    <scope>NUCLEOTIDE SEQUENCE [LARGE SCALE GENOMIC DNA]</scope>
    <source>
        <strain evidence="3 4">MaGu-431</strain>
    </source>
</reference>
<keyword evidence="4" id="KW-1185">Reference proteome</keyword>
<dbReference type="PANTHER" id="PTHR33840">
    <property type="match status" value="1"/>
</dbReference>
<comment type="caution">
    <text evidence="3">The sequence shown here is derived from an EMBL/GenBank/DDBJ whole genome shotgun (WGS) entry which is preliminary data.</text>
</comment>
<dbReference type="InterPro" id="IPR018712">
    <property type="entry name" value="Tle1-like_cat"/>
</dbReference>
<evidence type="ECO:0000259" key="2">
    <source>
        <dbReference type="Pfam" id="PF09994"/>
    </source>
</evidence>
<organism evidence="3 4">
    <name type="scientific">Aeromonas sanarellii</name>
    <dbReference type="NCBI Taxonomy" id="633415"/>
    <lineage>
        <taxon>Bacteria</taxon>
        <taxon>Pseudomonadati</taxon>
        <taxon>Pseudomonadota</taxon>
        <taxon>Gammaproteobacteria</taxon>
        <taxon>Aeromonadales</taxon>
        <taxon>Aeromonadaceae</taxon>
        <taxon>Aeromonas</taxon>
    </lineage>
</organism>
<dbReference type="PANTHER" id="PTHR33840:SF1">
    <property type="entry name" value="TLE1 PHOSPHOLIPASE DOMAIN-CONTAINING PROTEIN"/>
    <property type="match status" value="1"/>
</dbReference>
<name>A0ABS4B6J8_9GAMM</name>
<dbReference type="Pfam" id="PF09994">
    <property type="entry name" value="T6SS_Tle1-like_cat"/>
    <property type="match status" value="1"/>
</dbReference>
<evidence type="ECO:0000313" key="3">
    <source>
        <dbReference type="EMBL" id="MBP0603104.1"/>
    </source>
</evidence>
<feature type="compositionally biased region" description="Polar residues" evidence="1">
    <location>
        <begin position="637"/>
        <end position="652"/>
    </location>
</feature>
<proteinExistence type="predicted"/>
<accession>A0ABS4B6J8</accession>
<dbReference type="Proteomes" id="UP000666661">
    <property type="component" value="Unassembled WGS sequence"/>
</dbReference>
<protein>
    <submittedName>
        <fullName evidence="3">DUF2235 domain-containing protein</fullName>
    </submittedName>
</protein>
<gene>
    <name evidence="3" type="ORF">J8I01_11350</name>
</gene>
<feature type="region of interest" description="Disordered" evidence="1">
    <location>
        <begin position="637"/>
        <end position="666"/>
    </location>
</feature>
<dbReference type="RefSeq" id="WP_209793935.1">
    <property type="nucleotide sequence ID" value="NZ_JAGIQF010000004.1"/>
</dbReference>